<proteinExistence type="predicted"/>
<evidence type="ECO:0000313" key="2">
    <source>
        <dbReference type="Proteomes" id="UP001172142"/>
    </source>
</evidence>
<protein>
    <submittedName>
        <fullName evidence="1">Uncharacterized protein</fullName>
    </submittedName>
</protein>
<sequence length="350" mass="40047">MDYYYVAAKNILAVKTNIKDFKWSFGHNMPESTREEYEQCEVKINLVMEEFNEDDQLETLGKYHYFNGSPGGNKIYYTRNLAMKEKFRIKAENLLSDEPKITVNKNYYKFITHRIMNLHSIGYILTDLAGVLLLKKGFAPIHCSAFQKEGSTVAVFAPPSTGKTLSSMMACMEHEAKFIAEDLAITDGEKIYSVPWTSSFRFYSNVEQSKGAKLKNKATKVFPPLEYVSFSKATPITRYVDSDMFLDAEVVTHVAILEKGDNEVTIQSDPEAIRKLVNFNRNAFHYLKSPLLTAYEFFNPELDIEECAINEKEILSTLVKNSQKVFSVKDTNPTHYAQMLIDQITQETLV</sequence>
<dbReference type="EMBL" id="JAUJWU010000001">
    <property type="protein sequence ID" value="MDN7244539.1"/>
    <property type="molecule type" value="Genomic_DNA"/>
</dbReference>
<keyword evidence="2" id="KW-1185">Reference proteome</keyword>
<gene>
    <name evidence="1" type="ORF">QWY13_03455</name>
</gene>
<dbReference type="RefSeq" id="WP_301854957.1">
    <property type="nucleotide sequence ID" value="NZ_JAUJWU010000001.1"/>
</dbReference>
<organism evidence="1 2">
    <name type="scientific">Planococcus shenhongbingii</name>
    <dbReference type="NCBI Taxonomy" id="3058398"/>
    <lineage>
        <taxon>Bacteria</taxon>
        <taxon>Bacillati</taxon>
        <taxon>Bacillota</taxon>
        <taxon>Bacilli</taxon>
        <taxon>Bacillales</taxon>
        <taxon>Caryophanaceae</taxon>
        <taxon>Planococcus</taxon>
    </lineage>
</organism>
<accession>A0ABT8N9G7</accession>
<evidence type="ECO:0000313" key="1">
    <source>
        <dbReference type="EMBL" id="MDN7244539.1"/>
    </source>
</evidence>
<name>A0ABT8N9G7_9BACL</name>
<reference evidence="1 2" key="1">
    <citation type="submission" date="2023-07" db="EMBL/GenBank/DDBJ databases">
        <title>Novel species in genus Planococcus.</title>
        <authorList>
            <person name="Ning S."/>
        </authorList>
    </citation>
    <scope>NUCLEOTIDE SEQUENCE [LARGE SCALE GENOMIC DNA]</scope>
    <source>
        <strain evidence="1 2">N017</strain>
    </source>
</reference>
<comment type="caution">
    <text evidence="1">The sequence shown here is derived from an EMBL/GenBank/DDBJ whole genome shotgun (WGS) entry which is preliminary data.</text>
</comment>
<dbReference type="Proteomes" id="UP001172142">
    <property type="component" value="Unassembled WGS sequence"/>
</dbReference>